<name>A0A3G5A3P7_9VIRU</name>
<dbReference type="SUPFAM" id="SSF52096">
    <property type="entry name" value="ClpP/crotonase"/>
    <property type="match status" value="1"/>
</dbReference>
<reference evidence="1" key="1">
    <citation type="submission" date="2018-10" db="EMBL/GenBank/DDBJ databases">
        <title>Hidden diversity of soil giant viruses.</title>
        <authorList>
            <person name="Schulz F."/>
            <person name="Alteio L."/>
            <person name="Goudeau D."/>
            <person name="Ryan E.M."/>
            <person name="Malmstrom R.R."/>
            <person name="Blanchard J."/>
            <person name="Woyke T."/>
        </authorList>
    </citation>
    <scope>NUCLEOTIDE SEQUENCE</scope>
    <source>
        <strain evidence="1">HAV1</strain>
    </source>
</reference>
<accession>A0A3G5A3P7</accession>
<organism evidence="1">
    <name type="scientific">Harvfovirus sp</name>
    <dbReference type="NCBI Taxonomy" id="2487768"/>
    <lineage>
        <taxon>Viruses</taxon>
        <taxon>Varidnaviria</taxon>
        <taxon>Bamfordvirae</taxon>
        <taxon>Nucleocytoviricota</taxon>
        <taxon>Megaviricetes</taxon>
        <taxon>Imitervirales</taxon>
        <taxon>Mimiviridae</taxon>
        <taxon>Klosneuvirinae</taxon>
    </lineage>
</organism>
<gene>
    <name evidence="1" type="ORF">Harvfovirus66_3</name>
</gene>
<dbReference type="InterPro" id="IPR029045">
    <property type="entry name" value="ClpP/crotonase-like_dom_sf"/>
</dbReference>
<dbReference type="GO" id="GO:0016020">
    <property type="term" value="C:membrane"/>
    <property type="evidence" value="ECO:0007669"/>
    <property type="project" value="InterPro"/>
</dbReference>
<dbReference type="PANTHER" id="PTHR35984:SF1">
    <property type="entry name" value="PERIPLASMIC SERINE PROTEASE"/>
    <property type="match status" value="1"/>
</dbReference>
<dbReference type="EMBL" id="MK072308">
    <property type="protein sequence ID" value="AYV81822.1"/>
    <property type="molecule type" value="Genomic_DNA"/>
</dbReference>
<dbReference type="PANTHER" id="PTHR35984">
    <property type="entry name" value="PERIPLASMIC SERINE PROTEASE"/>
    <property type="match status" value="1"/>
</dbReference>
<proteinExistence type="predicted"/>
<sequence length="250" mass="28361">MARVLLRRALLPAAAGLVGWGAGNYGKSMWNSHMYLYVKKTDEMNDKKIRINGRIDGVRVGDFRRQYHGIICSKKHSHLCFFDCRDKSASVDIVMTTNGGYSRDEQVILSLIALHKGTFNFYVNRYACSAGTRIAFACDRIKMTNFSLISPIDAQISNSVGNPKEPVSYLKVLRSPELYPLPYILMARLSKTEDDNFLIEMEAKGNNFKKDKFVDLFLNERVPHDALYNYAKVKDLGLRIDLVDEIEGSS</sequence>
<evidence type="ECO:0000313" key="1">
    <source>
        <dbReference type="EMBL" id="AYV81822.1"/>
    </source>
</evidence>
<dbReference type="Pfam" id="PF01972">
    <property type="entry name" value="SDH_protease"/>
    <property type="match status" value="1"/>
</dbReference>
<dbReference type="Gene3D" id="3.90.226.10">
    <property type="entry name" value="2-enoyl-CoA Hydratase, Chain A, domain 1"/>
    <property type="match status" value="1"/>
</dbReference>
<dbReference type="InterPro" id="IPR002825">
    <property type="entry name" value="Pept_S49_ser-pept_pro"/>
</dbReference>
<protein>
    <submittedName>
        <fullName evidence="1">Uncharacterized protein</fullName>
    </submittedName>
</protein>